<evidence type="ECO:0000256" key="2">
    <source>
        <dbReference type="SAM" id="Phobius"/>
    </source>
</evidence>
<dbReference type="InterPro" id="IPR011856">
    <property type="entry name" value="tRNA_endonuc-like_dom_sf"/>
</dbReference>
<dbReference type="SUPFAM" id="SSF52980">
    <property type="entry name" value="Restriction endonuclease-like"/>
    <property type="match status" value="1"/>
</dbReference>
<keyword evidence="5" id="KW-0378">Hydrolase</keyword>
<organism evidence="5 6">
    <name type="scientific">Acetobacter lambici</name>
    <dbReference type="NCBI Taxonomy" id="1332824"/>
    <lineage>
        <taxon>Bacteria</taxon>
        <taxon>Pseudomonadati</taxon>
        <taxon>Pseudomonadota</taxon>
        <taxon>Alphaproteobacteria</taxon>
        <taxon>Acetobacterales</taxon>
        <taxon>Acetobacteraceae</taxon>
        <taxon>Acetobacter</taxon>
    </lineage>
</organism>
<evidence type="ECO:0000259" key="4">
    <source>
        <dbReference type="Pfam" id="PF04471"/>
    </source>
</evidence>
<comment type="caution">
    <text evidence="5">The sequence shown here is derived from an EMBL/GenBank/DDBJ whole genome shotgun (WGS) entry which is preliminary data.</text>
</comment>
<dbReference type="GO" id="GO:0016787">
    <property type="term" value="F:hydrolase activity"/>
    <property type="evidence" value="ECO:0007669"/>
    <property type="project" value="UniProtKB-KW"/>
</dbReference>
<dbReference type="InterPro" id="IPR036365">
    <property type="entry name" value="PGBD-like_sf"/>
</dbReference>
<reference evidence="5 6" key="1">
    <citation type="submission" date="2022-06" db="EMBL/GenBank/DDBJ databases">
        <title>Acetobacer genomes from food samples.</title>
        <authorList>
            <person name="Sombolestani A."/>
        </authorList>
    </citation>
    <scope>NUCLEOTIDE SEQUENCE [LARGE SCALE GENOMIC DNA]</scope>
    <source>
        <strain evidence="5 6">R-83285</strain>
    </source>
</reference>
<protein>
    <submittedName>
        <fullName evidence="5">Restriction endonuclease</fullName>
        <ecNumber evidence="5">3.1.21.-</ecNumber>
    </submittedName>
</protein>
<gene>
    <name evidence="5" type="ORF">NKW50_04615</name>
</gene>
<dbReference type="InterPro" id="IPR007560">
    <property type="entry name" value="Restrct_endonuc_IV_Mrr"/>
</dbReference>
<dbReference type="InterPro" id="IPR002477">
    <property type="entry name" value="Peptidoglycan-bd-like"/>
</dbReference>
<dbReference type="InterPro" id="IPR052906">
    <property type="entry name" value="Type_IV_Methyl-Rstrct_Enzyme"/>
</dbReference>
<feature type="compositionally biased region" description="Polar residues" evidence="1">
    <location>
        <begin position="235"/>
        <end position="255"/>
    </location>
</feature>
<keyword evidence="6" id="KW-1185">Reference proteome</keyword>
<dbReference type="EC" id="3.1.21.-" evidence="5"/>
<evidence type="ECO:0000313" key="6">
    <source>
        <dbReference type="Proteomes" id="UP001523528"/>
    </source>
</evidence>
<dbReference type="GO" id="GO:0004519">
    <property type="term" value="F:endonuclease activity"/>
    <property type="evidence" value="ECO:0007669"/>
    <property type="project" value="UniProtKB-KW"/>
</dbReference>
<dbReference type="EMBL" id="JAMYZZ010000004">
    <property type="protein sequence ID" value="MCP1257872.1"/>
    <property type="molecule type" value="Genomic_DNA"/>
</dbReference>
<dbReference type="PANTHER" id="PTHR30015:SF6">
    <property type="entry name" value="SLL1429 PROTEIN"/>
    <property type="match status" value="1"/>
</dbReference>
<proteinExistence type="predicted"/>
<dbReference type="RefSeq" id="WP_253543724.1">
    <property type="nucleotide sequence ID" value="NZ_JAMYZY010000004.1"/>
</dbReference>
<evidence type="ECO:0000256" key="1">
    <source>
        <dbReference type="SAM" id="MobiDB-lite"/>
    </source>
</evidence>
<feature type="transmembrane region" description="Helical" evidence="2">
    <location>
        <begin position="258"/>
        <end position="276"/>
    </location>
</feature>
<evidence type="ECO:0000259" key="3">
    <source>
        <dbReference type="Pfam" id="PF01471"/>
    </source>
</evidence>
<keyword evidence="2" id="KW-0472">Membrane</keyword>
<sequence>MKDKVTSIGIMLFGGAVILGWVLPAHNGTHPAGVNAKAAYAAQAATPVAITGYRPDFSCSADHSKDSIATMLCENSEAARHELIFDQTYYALRQIVGKEGWKSLRQEVMADDAVLGDCLDSTRLVGPQNIPQADPACYIAHMDALTDKYKARLTGVPLEEASRPIDDHIALQQNLIDLGFLTQAQRADGVYGEGTRTAIVKWQQANTSSPADGFISDTDAAHIASMAAGLPPPAGQQQAEPTTQSTGPTSRPNNQSSSSMWLLLLVILVSCGIFYYKKTKNNKRLSETRSLVCDEIFRQKLNLQISRNQKITQDIYGTVKTDLWVREIGYFIQTRIDGLINARISNVKDRQQLRAYAINLVEQVSSDPLPVHVPINSYVSDPTVFDIRMNPFDYELHCALLLKQSGWDAHATQKSGDQGADVIARKGNVRIVVQCKLYSGTVGNDAVQQAFSAQKFQGAQGAIVATNSTFSQSARQAASATGVLLVHHTQLCGAAEELYRHAVQSHPATHDAIDSSS</sequence>
<keyword evidence="2" id="KW-1133">Transmembrane helix</keyword>
<accession>A0ABT1EY49</accession>
<dbReference type="Gene3D" id="3.40.1350.10">
    <property type="match status" value="1"/>
</dbReference>
<dbReference type="Proteomes" id="UP001523528">
    <property type="component" value="Unassembled WGS sequence"/>
</dbReference>
<feature type="domain" description="Peptidoglycan binding-like" evidence="3">
    <location>
        <begin position="169"/>
        <end position="207"/>
    </location>
</feature>
<keyword evidence="2" id="KW-0812">Transmembrane</keyword>
<dbReference type="PANTHER" id="PTHR30015">
    <property type="entry name" value="MRR RESTRICTION SYSTEM PROTEIN"/>
    <property type="match status" value="1"/>
</dbReference>
<dbReference type="InterPro" id="IPR036366">
    <property type="entry name" value="PGBDSf"/>
</dbReference>
<dbReference type="InterPro" id="IPR011335">
    <property type="entry name" value="Restrct_endonuc-II-like"/>
</dbReference>
<keyword evidence="5" id="KW-0255">Endonuclease</keyword>
<name>A0ABT1EY49_9PROT</name>
<evidence type="ECO:0000313" key="5">
    <source>
        <dbReference type="EMBL" id="MCP1257872.1"/>
    </source>
</evidence>
<dbReference type="SUPFAM" id="SSF47090">
    <property type="entry name" value="PGBD-like"/>
    <property type="match status" value="1"/>
</dbReference>
<feature type="domain" description="Restriction endonuclease type IV Mrr" evidence="4">
    <location>
        <begin position="388"/>
        <end position="492"/>
    </location>
</feature>
<feature type="region of interest" description="Disordered" evidence="1">
    <location>
        <begin position="227"/>
        <end position="255"/>
    </location>
</feature>
<dbReference type="Pfam" id="PF01471">
    <property type="entry name" value="PG_binding_1"/>
    <property type="match status" value="1"/>
</dbReference>
<dbReference type="Gene3D" id="1.10.101.10">
    <property type="entry name" value="PGBD-like superfamily/PGBD"/>
    <property type="match status" value="1"/>
</dbReference>
<dbReference type="Pfam" id="PF04471">
    <property type="entry name" value="Mrr_cat"/>
    <property type="match status" value="1"/>
</dbReference>
<keyword evidence="5" id="KW-0540">Nuclease</keyword>